<name>A0A841C4Q4_9LACT</name>
<dbReference type="SUPFAM" id="SSF56784">
    <property type="entry name" value="HAD-like"/>
    <property type="match status" value="1"/>
</dbReference>
<dbReference type="Pfam" id="PF08282">
    <property type="entry name" value="Hydrolase_3"/>
    <property type="match status" value="1"/>
</dbReference>
<evidence type="ECO:0008006" key="3">
    <source>
        <dbReference type="Google" id="ProtNLM"/>
    </source>
</evidence>
<dbReference type="SFLD" id="SFLDG01140">
    <property type="entry name" value="C2.B:_Phosphomannomutase_and_P"/>
    <property type="match status" value="1"/>
</dbReference>
<dbReference type="Gene3D" id="3.40.50.1000">
    <property type="entry name" value="HAD superfamily/HAD-like"/>
    <property type="match status" value="1"/>
</dbReference>
<evidence type="ECO:0000313" key="2">
    <source>
        <dbReference type="Proteomes" id="UP000562464"/>
    </source>
</evidence>
<comment type="caution">
    <text evidence="1">The sequence shown here is derived from an EMBL/GenBank/DDBJ whole genome shotgun (WGS) entry which is preliminary data.</text>
</comment>
<dbReference type="InterPro" id="IPR036412">
    <property type="entry name" value="HAD-like_sf"/>
</dbReference>
<gene>
    <name evidence="1" type="ORF">HNQ37_000670</name>
</gene>
<accession>A0A841C4Q4</accession>
<dbReference type="InterPro" id="IPR006379">
    <property type="entry name" value="HAD-SF_hydro_IIB"/>
</dbReference>
<dbReference type="PANTHER" id="PTHR10000:SF53">
    <property type="entry name" value="5-AMINO-6-(5-PHOSPHO-D-RIBITYLAMINO)URACIL PHOSPHATASE YBJI-RELATED"/>
    <property type="match status" value="1"/>
</dbReference>
<dbReference type="Gene3D" id="3.30.1240.10">
    <property type="match status" value="1"/>
</dbReference>
<sequence>MDKYKRIFATDMDGTFLRDDRTYDLERLEKLLDKFEENQALFVSSSGRQLLALHQVFSPVKDRIAYVAENGGVVAIGDEIIHAVRFEKAEMEELMRQLQIMPYSPMESFIISGLKGSYVPMTVNEKYFEAIGLYYPNCQKVDSMSKLNDIMLKISTRFPEEHLEESIIWLNDKLPFARATSSGFNSIDIIPAGISKATGLEVLANHFDLTLEDATVFGDQMNDFEMLSHAGTGVAVGNATDRIREIADYVIGTNDESAVLAEMEKLIESA</sequence>
<evidence type="ECO:0000313" key="1">
    <source>
        <dbReference type="EMBL" id="MBB5887793.1"/>
    </source>
</evidence>
<dbReference type="PANTHER" id="PTHR10000">
    <property type="entry name" value="PHOSPHOSERINE PHOSPHATASE"/>
    <property type="match status" value="1"/>
</dbReference>
<dbReference type="RefSeq" id="WP_183539282.1">
    <property type="nucleotide sequence ID" value="NZ_DASWOY010000027.1"/>
</dbReference>
<organism evidence="1 2">
    <name type="scientific">Lactovum miscens</name>
    <dbReference type="NCBI Taxonomy" id="190387"/>
    <lineage>
        <taxon>Bacteria</taxon>
        <taxon>Bacillati</taxon>
        <taxon>Bacillota</taxon>
        <taxon>Bacilli</taxon>
        <taxon>Lactobacillales</taxon>
        <taxon>Streptococcaceae</taxon>
        <taxon>Lactovum</taxon>
    </lineage>
</organism>
<dbReference type="GO" id="GO:0005829">
    <property type="term" value="C:cytosol"/>
    <property type="evidence" value="ECO:0007669"/>
    <property type="project" value="TreeGrafter"/>
</dbReference>
<dbReference type="CDD" id="cd07518">
    <property type="entry name" value="HAD_YbiV-Like"/>
    <property type="match status" value="1"/>
</dbReference>
<keyword evidence="2" id="KW-1185">Reference proteome</keyword>
<dbReference type="NCBIfam" id="TIGR01484">
    <property type="entry name" value="HAD-SF-IIB"/>
    <property type="match status" value="1"/>
</dbReference>
<dbReference type="SFLD" id="SFLDS00003">
    <property type="entry name" value="Haloacid_Dehalogenase"/>
    <property type="match status" value="1"/>
</dbReference>
<dbReference type="GO" id="GO:0000287">
    <property type="term" value="F:magnesium ion binding"/>
    <property type="evidence" value="ECO:0007669"/>
    <property type="project" value="TreeGrafter"/>
</dbReference>
<dbReference type="NCBIfam" id="TIGR00099">
    <property type="entry name" value="Cof-subfamily"/>
    <property type="match status" value="1"/>
</dbReference>
<protein>
    <recommendedName>
        <fullName evidence="3">HAD family hydrolase</fullName>
    </recommendedName>
</protein>
<dbReference type="Proteomes" id="UP000562464">
    <property type="component" value="Unassembled WGS sequence"/>
</dbReference>
<dbReference type="InterPro" id="IPR023214">
    <property type="entry name" value="HAD_sf"/>
</dbReference>
<dbReference type="InterPro" id="IPR000150">
    <property type="entry name" value="Cof"/>
</dbReference>
<dbReference type="AlphaFoldDB" id="A0A841C4Q4"/>
<dbReference type="EMBL" id="JACHHV010000008">
    <property type="protein sequence ID" value="MBB5887793.1"/>
    <property type="molecule type" value="Genomic_DNA"/>
</dbReference>
<reference evidence="1 2" key="1">
    <citation type="submission" date="2020-08" db="EMBL/GenBank/DDBJ databases">
        <title>Genomic Encyclopedia of Type Strains, Phase IV (KMG-IV): sequencing the most valuable type-strain genomes for metagenomic binning, comparative biology and taxonomic classification.</title>
        <authorList>
            <person name="Goeker M."/>
        </authorList>
    </citation>
    <scope>NUCLEOTIDE SEQUENCE [LARGE SCALE GENOMIC DNA]</scope>
    <source>
        <strain evidence="1 2">DSM 14925</strain>
    </source>
</reference>
<proteinExistence type="predicted"/>
<dbReference type="GO" id="GO:0016791">
    <property type="term" value="F:phosphatase activity"/>
    <property type="evidence" value="ECO:0007669"/>
    <property type="project" value="TreeGrafter"/>
</dbReference>